<evidence type="ECO:0000313" key="1">
    <source>
        <dbReference type="EMBL" id="MCV5625826.1"/>
    </source>
</evidence>
<comment type="caution">
    <text evidence="1">The sequence shown here is derived from an EMBL/GenBank/DDBJ whole genome shotgun (WGS) entry which is preliminary data.</text>
</comment>
<gene>
    <name evidence="1" type="ORF">OFN31_29760</name>
</gene>
<name>A0AAP3ELP2_ECOLX</name>
<dbReference type="EMBL" id="JAOVKC010000868">
    <property type="protein sequence ID" value="MCV5625826.1"/>
    <property type="molecule type" value="Genomic_DNA"/>
</dbReference>
<organism evidence="1 2">
    <name type="scientific">Escherichia coli</name>
    <dbReference type="NCBI Taxonomy" id="562"/>
    <lineage>
        <taxon>Bacteria</taxon>
        <taxon>Pseudomonadati</taxon>
        <taxon>Pseudomonadota</taxon>
        <taxon>Gammaproteobacteria</taxon>
        <taxon>Enterobacterales</taxon>
        <taxon>Enterobacteriaceae</taxon>
        <taxon>Escherichia</taxon>
    </lineage>
</organism>
<accession>A0AAP3ELP2</accession>
<dbReference type="AlphaFoldDB" id="A0AAP3ELP2"/>
<feature type="non-terminal residue" evidence="1">
    <location>
        <position position="68"/>
    </location>
</feature>
<protein>
    <submittedName>
        <fullName evidence="1">Uncharacterized protein</fullName>
    </submittedName>
</protein>
<dbReference type="Proteomes" id="UP001208624">
    <property type="component" value="Unassembled WGS sequence"/>
</dbReference>
<proteinExistence type="predicted"/>
<sequence length="68" mass="7199">MTISPFTEPNIAKQLPKGSLSLKNQVSITKVKGPETGKPIIQIPSTPIDTGAAHTIIRASKDVAIGEY</sequence>
<evidence type="ECO:0000313" key="2">
    <source>
        <dbReference type="Proteomes" id="UP001208624"/>
    </source>
</evidence>
<reference evidence="1" key="1">
    <citation type="submission" date="2023-06" db="EMBL/GenBank/DDBJ databases">
        <title>Deciphering the underlying mechanisms mediating the transmission of blaNDM gene from human to animals in China.</title>
        <authorList>
            <person name="Chen K."/>
            <person name="Chen S."/>
        </authorList>
    </citation>
    <scope>NUCLEOTIDE SEQUENCE</scope>
    <source>
        <strain evidence="1">1199</strain>
    </source>
</reference>